<dbReference type="CDD" id="cd07731">
    <property type="entry name" value="ComA-like_MBL-fold"/>
    <property type="match status" value="1"/>
</dbReference>
<dbReference type="OrthoDB" id="9761531at2"/>
<organism evidence="2 3">
    <name type="scientific">Clostridium oryzae</name>
    <dbReference type="NCBI Taxonomy" id="1450648"/>
    <lineage>
        <taxon>Bacteria</taxon>
        <taxon>Bacillati</taxon>
        <taxon>Bacillota</taxon>
        <taxon>Clostridia</taxon>
        <taxon>Eubacteriales</taxon>
        <taxon>Clostridiaceae</taxon>
        <taxon>Clostridium</taxon>
    </lineage>
</organism>
<protein>
    <submittedName>
        <fullName evidence="2">Hydroxyacylglutathione hydrolase</fullName>
        <ecNumber evidence="2">3.1.2.6</ecNumber>
    </submittedName>
</protein>
<feature type="domain" description="Metallo-beta-lactamase" evidence="1">
    <location>
        <begin position="46"/>
        <end position="243"/>
    </location>
</feature>
<dbReference type="GO" id="GO:0004416">
    <property type="term" value="F:hydroxyacylglutathione hydrolase activity"/>
    <property type="evidence" value="ECO:0007669"/>
    <property type="project" value="UniProtKB-EC"/>
</dbReference>
<dbReference type="Proteomes" id="UP000190080">
    <property type="component" value="Unassembled WGS sequence"/>
</dbReference>
<dbReference type="EC" id="3.1.2.6" evidence="2"/>
<dbReference type="InterPro" id="IPR036866">
    <property type="entry name" value="RibonucZ/Hydroxyglut_hydro"/>
</dbReference>
<sequence length="292" mass="32532">MSNSYKLLIILLLTFTMLFGDGCEAKQVATVNYNSKLVVHYINVGQGDCSLIQIENKNILIDAGPNDAANSVVNYLNSAGVKGLDLIIATHPHEDHIGGMANVIRKFPVKIMYAPRKISYTEEFNDMVAALRSKKMKIHVAIVTGMEQVLLKGSDYELKILAPLHENYDEVNNYSVVCKLQYKNTSFLFTGDAESPVEDELLQKGSDIKADVLKVAHHGSRYSSTQEFINKVSPKIAVISCGKNNDYGHPAPDTLTRLREAEIKTYRTDVTGTVVILSDGQNVRRWQPEHVY</sequence>
<reference evidence="2 3" key="1">
    <citation type="submission" date="2017-03" db="EMBL/GenBank/DDBJ databases">
        <title>Genome sequence of Clostridium oryzae DSM 28571.</title>
        <authorList>
            <person name="Poehlein A."/>
            <person name="Daniel R."/>
        </authorList>
    </citation>
    <scope>NUCLEOTIDE SEQUENCE [LARGE SCALE GENOMIC DNA]</scope>
    <source>
        <strain evidence="2 3">DSM 28571</strain>
    </source>
</reference>
<gene>
    <name evidence="2" type="primary">gloB_2</name>
    <name evidence="2" type="ORF">CLORY_18290</name>
</gene>
<dbReference type="PANTHER" id="PTHR30619">
    <property type="entry name" value="DNA INTERNALIZATION/COMPETENCE PROTEIN COMEC/REC2"/>
    <property type="match status" value="1"/>
</dbReference>
<dbReference type="InterPro" id="IPR001279">
    <property type="entry name" value="Metallo-B-lactamas"/>
</dbReference>
<comment type="caution">
    <text evidence="2">The sequence shown here is derived from an EMBL/GenBank/DDBJ whole genome shotgun (WGS) entry which is preliminary data.</text>
</comment>
<evidence type="ECO:0000313" key="3">
    <source>
        <dbReference type="Proteomes" id="UP000190080"/>
    </source>
</evidence>
<dbReference type="SUPFAM" id="SSF56281">
    <property type="entry name" value="Metallo-hydrolase/oxidoreductase"/>
    <property type="match status" value="1"/>
</dbReference>
<accession>A0A1V4IRL9</accession>
<dbReference type="SMART" id="SM00849">
    <property type="entry name" value="Lactamase_B"/>
    <property type="match status" value="1"/>
</dbReference>
<evidence type="ECO:0000313" key="2">
    <source>
        <dbReference type="EMBL" id="OPJ62460.1"/>
    </source>
</evidence>
<dbReference type="RefSeq" id="WP_079423519.1">
    <property type="nucleotide sequence ID" value="NZ_MZGV01000015.1"/>
</dbReference>
<keyword evidence="2" id="KW-0378">Hydrolase</keyword>
<proteinExistence type="predicted"/>
<dbReference type="InterPro" id="IPR035681">
    <property type="entry name" value="ComA-like_MBL"/>
</dbReference>
<name>A0A1V4IRL9_9CLOT</name>
<dbReference type="Pfam" id="PF00753">
    <property type="entry name" value="Lactamase_B"/>
    <property type="match status" value="1"/>
</dbReference>
<evidence type="ECO:0000259" key="1">
    <source>
        <dbReference type="SMART" id="SM00849"/>
    </source>
</evidence>
<dbReference type="Gene3D" id="3.60.15.10">
    <property type="entry name" value="Ribonuclease Z/Hydroxyacylglutathione hydrolase-like"/>
    <property type="match status" value="1"/>
</dbReference>
<dbReference type="AlphaFoldDB" id="A0A1V4IRL9"/>
<dbReference type="PANTHER" id="PTHR30619:SF1">
    <property type="entry name" value="RECOMBINATION PROTEIN 2"/>
    <property type="match status" value="1"/>
</dbReference>
<dbReference type="STRING" id="1450648.CLORY_18290"/>
<keyword evidence="3" id="KW-1185">Reference proteome</keyword>
<dbReference type="InterPro" id="IPR052159">
    <property type="entry name" value="Competence_DNA_uptake"/>
</dbReference>
<dbReference type="EMBL" id="MZGV01000015">
    <property type="protein sequence ID" value="OPJ62460.1"/>
    <property type="molecule type" value="Genomic_DNA"/>
</dbReference>